<evidence type="ECO:0000313" key="10">
    <source>
        <dbReference type="EMBL" id="PYE18886.1"/>
    </source>
</evidence>
<dbReference type="GO" id="GO:0005886">
    <property type="term" value="C:plasma membrane"/>
    <property type="evidence" value="ECO:0007669"/>
    <property type="project" value="UniProtKB-SubCell"/>
</dbReference>
<dbReference type="PANTHER" id="PTHR30574">
    <property type="entry name" value="INNER MEMBRANE PROTEIN YEDE"/>
    <property type="match status" value="1"/>
</dbReference>
<evidence type="ECO:0000256" key="7">
    <source>
        <dbReference type="ARBA" id="ARBA00023136"/>
    </source>
</evidence>
<organism evidence="10 11">
    <name type="scientific">Paraburkholderia silvatlantica</name>
    <dbReference type="NCBI Taxonomy" id="321895"/>
    <lineage>
        <taxon>Bacteria</taxon>
        <taxon>Pseudomonadati</taxon>
        <taxon>Pseudomonadota</taxon>
        <taxon>Betaproteobacteria</taxon>
        <taxon>Burkholderiales</taxon>
        <taxon>Burkholderiaceae</taxon>
        <taxon>Paraburkholderia</taxon>
    </lineage>
</organism>
<keyword evidence="2" id="KW-0813">Transport</keyword>
<evidence type="ECO:0000256" key="4">
    <source>
        <dbReference type="ARBA" id="ARBA00022519"/>
    </source>
</evidence>
<dbReference type="PANTHER" id="PTHR30574:SF1">
    <property type="entry name" value="SULPHUR TRANSPORT DOMAIN-CONTAINING PROTEIN"/>
    <property type="match status" value="1"/>
</dbReference>
<feature type="transmembrane region" description="Helical" evidence="9">
    <location>
        <begin position="104"/>
        <end position="131"/>
    </location>
</feature>
<keyword evidence="6 9" id="KW-1133">Transmembrane helix</keyword>
<dbReference type="Pfam" id="PF04143">
    <property type="entry name" value="Sulf_transp"/>
    <property type="match status" value="1"/>
</dbReference>
<feature type="transmembrane region" description="Helical" evidence="9">
    <location>
        <begin position="80"/>
        <end position="98"/>
    </location>
</feature>
<comment type="subcellular location">
    <subcellularLocation>
        <location evidence="1">Cell inner membrane</location>
        <topology evidence="1">Multi-pass membrane protein</topology>
    </subcellularLocation>
</comment>
<reference evidence="10 11" key="1">
    <citation type="submission" date="2018-06" db="EMBL/GenBank/DDBJ databases">
        <title>Genomic Encyclopedia of Type Strains, Phase IV (KMG-V): Genome sequencing to study the core and pangenomes of soil and plant-associated prokaryotes.</title>
        <authorList>
            <person name="Whitman W."/>
        </authorList>
    </citation>
    <scope>NUCLEOTIDE SEQUENCE [LARGE SCALE GENOMIC DNA]</scope>
    <source>
        <strain evidence="10 11">SRCL-318</strain>
    </source>
</reference>
<comment type="similarity">
    <text evidence="8">Belongs to the TsuA/YedE (TC 9.B.102) family.</text>
</comment>
<evidence type="ECO:0000256" key="3">
    <source>
        <dbReference type="ARBA" id="ARBA00022475"/>
    </source>
</evidence>
<proteinExistence type="inferred from homology"/>
<evidence type="ECO:0000256" key="5">
    <source>
        <dbReference type="ARBA" id="ARBA00022692"/>
    </source>
</evidence>
<dbReference type="AlphaFoldDB" id="A0A2V4TGK3"/>
<evidence type="ECO:0000313" key="11">
    <source>
        <dbReference type="Proteomes" id="UP000247772"/>
    </source>
</evidence>
<dbReference type="EMBL" id="QJSQ01000021">
    <property type="protein sequence ID" value="PYE18886.1"/>
    <property type="molecule type" value="Genomic_DNA"/>
</dbReference>
<evidence type="ECO:0000256" key="9">
    <source>
        <dbReference type="SAM" id="Phobius"/>
    </source>
</evidence>
<keyword evidence="5 9" id="KW-0812">Transmembrane</keyword>
<name>A0A2V4TGK3_9BURK</name>
<feature type="transmembrane region" description="Helical" evidence="9">
    <location>
        <begin position="210"/>
        <end position="230"/>
    </location>
</feature>
<feature type="transmembrane region" description="Helical" evidence="9">
    <location>
        <begin position="419"/>
        <end position="444"/>
    </location>
</feature>
<keyword evidence="4" id="KW-0997">Cell inner membrane</keyword>
<feature type="transmembrane region" description="Helical" evidence="9">
    <location>
        <begin position="290"/>
        <end position="313"/>
    </location>
</feature>
<feature type="transmembrane region" description="Helical" evidence="9">
    <location>
        <begin position="242"/>
        <end position="269"/>
    </location>
</feature>
<evidence type="ECO:0000256" key="2">
    <source>
        <dbReference type="ARBA" id="ARBA00022448"/>
    </source>
</evidence>
<feature type="transmembrane region" description="Helical" evidence="9">
    <location>
        <begin position="394"/>
        <end position="413"/>
    </location>
</feature>
<feature type="transmembrane region" description="Helical" evidence="9">
    <location>
        <begin position="177"/>
        <end position="203"/>
    </location>
</feature>
<evidence type="ECO:0000256" key="1">
    <source>
        <dbReference type="ARBA" id="ARBA00004429"/>
    </source>
</evidence>
<keyword evidence="3" id="KW-1003">Cell membrane</keyword>
<gene>
    <name evidence="10" type="ORF">C7410_12180</name>
</gene>
<accession>A0A2V4TGK3</accession>
<protein>
    <submittedName>
        <fullName evidence="10">Uncharacterized protein</fullName>
    </submittedName>
</protein>
<dbReference type="InterPro" id="IPR007272">
    <property type="entry name" value="Sulf_transp_TsuA/YedE"/>
</dbReference>
<keyword evidence="7 9" id="KW-0472">Membrane</keyword>
<feature type="transmembrane region" description="Helical" evidence="9">
    <location>
        <begin position="143"/>
        <end position="165"/>
    </location>
</feature>
<feature type="transmembrane region" description="Helical" evidence="9">
    <location>
        <begin position="364"/>
        <end position="382"/>
    </location>
</feature>
<sequence>MSGKSLSERGLRGWLPALRGSRKVGLRAPSDRFAIRAIVLLSSIVFPGSLSRPPRSHMSDLSTPLARAPRPLDSINPRPLGIALLLVALGAVYLAQTVSGRQAALYVVGALLGMTLYHAAFGFTSAWRVFIADGRGAGLRAQMAMLAIGVLLFFPALAAGTLFGHPVTGLVSPAGTSVIVGAFMFGVGMQLGGGCASGTLYTVGGGSTRMAVTLIAFVVGSVVATAHMPFWTSMPQLKPFSFVNAFGAAPAIALNLVVFALIAALTVVVEKRRHGRLINEPRAPHTSPWLHGPWPLLAGAVALAILNFATLALSGRPWGVTSAFALWGAKGFATLGIDVASWKYWMAGPNAAALAAPASHDVTTVMDIGIVLGAMAAASLAGRYAPVWRTPLRSLAAAVIGGLLLGYGARLAYGCNIGAYFSGIVSGSLHGWLWLVCAFAGNVLGTKLRPLFGLEVERLKNTGC</sequence>
<dbReference type="Proteomes" id="UP000247772">
    <property type="component" value="Unassembled WGS sequence"/>
</dbReference>
<evidence type="ECO:0000256" key="8">
    <source>
        <dbReference type="ARBA" id="ARBA00035655"/>
    </source>
</evidence>
<comment type="caution">
    <text evidence="10">The sequence shown here is derived from an EMBL/GenBank/DDBJ whole genome shotgun (WGS) entry which is preliminary data.</text>
</comment>
<evidence type="ECO:0000256" key="6">
    <source>
        <dbReference type="ARBA" id="ARBA00022989"/>
    </source>
</evidence>